<keyword evidence="10" id="KW-1185">Reference proteome</keyword>
<accession>A0A5E4XQF5</accession>
<reference evidence="9 10" key="1">
    <citation type="submission" date="2019-08" db="EMBL/GenBank/DDBJ databases">
        <authorList>
            <person name="Peeters C."/>
        </authorList>
    </citation>
    <scope>NUCLEOTIDE SEQUENCE [LARGE SCALE GENOMIC DNA]</scope>
    <source>
        <strain evidence="9 10">LMG 31112</strain>
    </source>
</reference>
<comment type="similarity">
    <text evidence="1">Belongs to the ClpA/ClpB family.</text>
</comment>
<dbReference type="InterPro" id="IPR041546">
    <property type="entry name" value="ClpA/ClpB_AAA_lid"/>
</dbReference>
<dbReference type="InterPro" id="IPR019489">
    <property type="entry name" value="Clp_ATPase_C"/>
</dbReference>
<dbReference type="Gene3D" id="1.10.8.60">
    <property type="match status" value="1"/>
</dbReference>
<dbReference type="GO" id="GO:0005524">
    <property type="term" value="F:ATP binding"/>
    <property type="evidence" value="ECO:0007669"/>
    <property type="project" value="UniProtKB-KW"/>
</dbReference>
<dbReference type="InterPro" id="IPR003593">
    <property type="entry name" value="AAA+_ATPase"/>
</dbReference>
<evidence type="ECO:0000313" key="10">
    <source>
        <dbReference type="Proteomes" id="UP000343317"/>
    </source>
</evidence>
<dbReference type="PANTHER" id="PTHR11638">
    <property type="entry name" value="ATP-DEPENDENT CLP PROTEASE"/>
    <property type="match status" value="1"/>
</dbReference>
<dbReference type="Pfam" id="PF00004">
    <property type="entry name" value="AAA"/>
    <property type="match status" value="1"/>
</dbReference>
<gene>
    <name evidence="9" type="ORF">PHO31112_04023</name>
</gene>
<dbReference type="InterPro" id="IPR001270">
    <property type="entry name" value="ClpA/B"/>
</dbReference>
<dbReference type="SUPFAM" id="SSF52540">
    <property type="entry name" value="P-loop containing nucleoside triphosphate hydrolases"/>
    <property type="match status" value="2"/>
</dbReference>
<evidence type="ECO:0000256" key="4">
    <source>
        <dbReference type="ARBA" id="ARBA00022840"/>
    </source>
</evidence>
<sequence length="893" mass="96848">MTPRDTTLVLQRLNTHCAMALEAAASLCQLRLSDEITVEHWLLALLEAGDGDIPAIMDHYGIDVDVLWDVLMSTIDRLPRNLRKDPGLSSQLVSLLHACADNPQWPIRSAHLLQVIVDSPHVLRAPSLWPLLNFSSAQIDKLLSQLSAHTCETPSPLSAPSAIVESMLQTTFGQDIASTAHSRMPAAADGLGSASADPLARHTTDLTEKARNRELDPVFGRDREIQQMVEVLAKSRKNSPILVGEPGVGKTALVNGLALRLASGDVPNVIRDVRILTLDLGSLLPSIEGEARFGQQLDAVIDAAQTSAEPVILYIDEVHTLSRSRHATNEANAIDQLRRALARCDIRTIAVVTWAEYKAIFEPDAALTRRCQIIQVDEPDDDAACLMLRGLKWHYATFHRVHVRDDALVAAVKLARRYIPTRKLPEKAFDLLDTAAGCVRMALDIAPAALQRASATVSALEIEQATLEFDIAEAGTGASKRLKDIEIALHAARAEVSDVQARCATERELANAIRAQRDAAPQMRDADALALACEALARAQAQDTTPLVCADVDAQVVAQVVSEWTGIPVGNLTMDEPHDLLALDASLRSWIAGQHDALRVLAENLRTANAGFKPERAPSAVFLLTGPSGVGKTETALALADILFGSQAALISLDMSEYREAHTASRLTGPLPGDVGYGREGVLTEAVRQRPYSVVLLDGLENAHREVLDTLRRVVDGRVTHDAQGRAIDFRNCVFLITSSVGVETIESITAEHADVPHDILLEAVRPVLSTHFSSALLECVQPLVYRPLDTPALREVVQMKFAKVAEHLKGKHRMTLSVDESLVTMLAQQCFSRHTGAPGIDAHINQEVLPMIAREILTRRTPGEAAQQIGLTLSQDGLLAIDVVAGGFPRNE</sequence>
<evidence type="ECO:0000256" key="3">
    <source>
        <dbReference type="ARBA" id="ARBA00022741"/>
    </source>
</evidence>
<dbReference type="GO" id="GO:0034605">
    <property type="term" value="P:cellular response to heat"/>
    <property type="evidence" value="ECO:0007669"/>
    <property type="project" value="TreeGrafter"/>
</dbReference>
<keyword evidence="5" id="KW-0143">Chaperone</keyword>
<evidence type="ECO:0000259" key="8">
    <source>
        <dbReference type="SMART" id="SM01086"/>
    </source>
</evidence>
<evidence type="ECO:0000256" key="2">
    <source>
        <dbReference type="ARBA" id="ARBA00022737"/>
    </source>
</evidence>
<dbReference type="InterPro" id="IPR003959">
    <property type="entry name" value="ATPase_AAA_core"/>
</dbReference>
<organism evidence="9 10">
    <name type="scientific">Pandoraea horticolens</name>
    <dbReference type="NCBI Taxonomy" id="2508298"/>
    <lineage>
        <taxon>Bacteria</taxon>
        <taxon>Pseudomonadati</taxon>
        <taxon>Pseudomonadota</taxon>
        <taxon>Betaproteobacteria</taxon>
        <taxon>Burkholderiales</taxon>
        <taxon>Burkholderiaceae</taxon>
        <taxon>Pandoraea</taxon>
    </lineage>
</organism>
<keyword evidence="2" id="KW-0677">Repeat</keyword>
<keyword evidence="3" id="KW-0547">Nucleotide-binding</keyword>
<dbReference type="EMBL" id="CABPSM010000013">
    <property type="protein sequence ID" value="VVE38577.1"/>
    <property type="molecule type" value="Genomic_DNA"/>
</dbReference>
<dbReference type="PANTHER" id="PTHR11638:SF181">
    <property type="entry name" value="ATPASE SUBUNIT OF ATP-DEPENDENT PROTEASE"/>
    <property type="match status" value="1"/>
</dbReference>
<keyword evidence="4" id="KW-0067">ATP-binding</keyword>
<evidence type="ECO:0000256" key="5">
    <source>
        <dbReference type="ARBA" id="ARBA00023186"/>
    </source>
</evidence>
<dbReference type="SMART" id="SM01086">
    <property type="entry name" value="ClpB_D2-small"/>
    <property type="match status" value="1"/>
</dbReference>
<dbReference type="InterPro" id="IPR004176">
    <property type="entry name" value="Clp_R_N"/>
</dbReference>
<name>A0A5E4XQF5_9BURK</name>
<dbReference type="CDD" id="cd00009">
    <property type="entry name" value="AAA"/>
    <property type="match status" value="1"/>
</dbReference>
<dbReference type="GO" id="GO:0016887">
    <property type="term" value="F:ATP hydrolysis activity"/>
    <property type="evidence" value="ECO:0007669"/>
    <property type="project" value="InterPro"/>
</dbReference>
<protein>
    <submittedName>
        <fullName evidence="9">Type VI secretion system protein VasG</fullName>
    </submittedName>
</protein>
<dbReference type="AlphaFoldDB" id="A0A5E4XQF5"/>
<dbReference type="GO" id="GO:0005737">
    <property type="term" value="C:cytoplasm"/>
    <property type="evidence" value="ECO:0007669"/>
    <property type="project" value="TreeGrafter"/>
</dbReference>
<dbReference type="Pfam" id="PF02861">
    <property type="entry name" value="Clp_N"/>
    <property type="match status" value="1"/>
</dbReference>
<feature type="domain" description="AAA+ ATPase" evidence="7">
    <location>
        <begin position="618"/>
        <end position="764"/>
    </location>
</feature>
<dbReference type="InterPro" id="IPR050130">
    <property type="entry name" value="ClpA_ClpB"/>
</dbReference>
<evidence type="ECO:0000256" key="1">
    <source>
        <dbReference type="ARBA" id="ARBA00008675"/>
    </source>
</evidence>
<dbReference type="SUPFAM" id="SSF81923">
    <property type="entry name" value="Double Clp-N motif"/>
    <property type="match status" value="1"/>
</dbReference>
<feature type="domain" description="AAA+ ATPase" evidence="7">
    <location>
        <begin position="236"/>
        <end position="380"/>
    </location>
</feature>
<dbReference type="Gene3D" id="1.10.1780.10">
    <property type="entry name" value="Clp, N-terminal domain"/>
    <property type="match status" value="1"/>
</dbReference>
<dbReference type="Pfam" id="PF07724">
    <property type="entry name" value="AAA_2"/>
    <property type="match status" value="1"/>
</dbReference>
<dbReference type="Pfam" id="PF17871">
    <property type="entry name" value="AAA_lid_9"/>
    <property type="match status" value="1"/>
</dbReference>
<dbReference type="PRINTS" id="PR00300">
    <property type="entry name" value="CLPPROTEASEA"/>
</dbReference>
<dbReference type="SMART" id="SM00382">
    <property type="entry name" value="AAA"/>
    <property type="match status" value="2"/>
</dbReference>
<dbReference type="InterPro" id="IPR027417">
    <property type="entry name" value="P-loop_NTPase"/>
</dbReference>
<comment type="function">
    <text evidence="6">Part of a stress-induced multi-chaperone system, it is involved in the recovery of the cell from heat-induced damage, in cooperation with DnaK, DnaJ and GrpE. Acts before DnaK, in the processing of protein aggregates. Protein binding stimulates the ATPase activity; ATP hydrolysis unfolds the denatured protein aggregates, which probably helps expose new hydrophobic binding sites on the surface of ClpB-bound aggregates, contributing to the solubilization and refolding of denatured protein aggregates by DnaK.</text>
</comment>
<evidence type="ECO:0000259" key="7">
    <source>
        <dbReference type="SMART" id="SM00382"/>
    </source>
</evidence>
<dbReference type="CDD" id="cd19499">
    <property type="entry name" value="RecA-like_ClpB_Hsp104-like"/>
    <property type="match status" value="1"/>
</dbReference>
<dbReference type="Proteomes" id="UP000343317">
    <property type="component" value="Unassembled WGS sequence"/>
</dbReference>
<proteinExistence type="inferred from homology"/>
<dbReference type="InterPro" id="IPR036628">
    <property type="entry name" value="Clp_N_dom_sf"/>
</dbReference>
<feature type="domain" description="Clp ATPase C-terminal" evidence="8">
    <location>
        <begin position="789"/>
        <end position="882"/>
    </location>
</feature>
<dbReference type="Gene3D" id="3.40.50.300">
    <property type="entry name" value="P-loop containing nucleotide triphosphate hydrolases"/>
    <property type="match status" value="3"/>
</dbReference>
<dbReference type="Pfam" id="PF10431">
    <property type="entry name" value="ClpB_D2-small"/>
    <property type="match status" value="1"/>
</dbReference>
<evidence type="ECO:0000313" key="9">
    <source>
        <dbReference type="EMBL" id="VVE38577.1"/>
    </source>
</evidence>
<evidence type="ECO:0000256" key="6">
    <source>
        <dbReference type="ARBA" id="ARBA00025613"/>
    </source>
</evidence>